<dbReference type="SUPFAM" id="SSF50939">
    <property type="entry name" value="Sialidases"/>
    <property type="match status" value="1"/>
</dbReference>
<feature type="domain" description="Secretion system C-terminal sorting" evidence="1">
    <location>
        <begin position="895"/>
        <end position="971"/>
    </location>
</feature>
<accession>A0A832G8T2</accession>
<sequence length="974" mass="110847">MKKILVILLLIIKDVLLAQYNDFNRVSVLDSNKDYTSSAFFIDASSGNEMVYLFYTQSGQPYEIFLTTNTNRSYTWSEPQKIMTPSIVKEISVLRLNPSKILLAYTSYGIIKFLSTSNNGLSWSQGISLSYHDISRIKLLKLKNDQIGLILFRYSYGTSWAHLITSSNEGQSWSTAELLLNNFNSADLILNNSGDYLLFFSDSTGNKLIFKRSTDLINWTAESEILVSANQIKNIKVAVNSSDKIFLTYLQTFPVYNTDIFYITSEDGGNTWSNPNQLTLFKGNDFAQLISSARNDFAISFHSIRLNQYNQIYFGYLSRNKDINPPPYIYHSYLFPEPTPDQIPTTVRVIADSYYPIKQVTAFVKKNNLNYNLVQLFDNGLNDDSLPNDGIYGGRIPFQIYESDMIYFYVMVKDENGNKFRNKETQVYIPLRNQYIGRNLQNKWLFPITRDGRIGRPSDFNLPWGAHYDSFLTVFSSGFLLSGYNGSKLSFSGLLESRNLNNYVPGIIGVYPSEFHPSVNLYVLESSDPPFGTSWQSYRFAVQNGAPFYDGDNNGIYDPIDKNGNGQWDINEDAPEIIGNITTWCVINDAIFILHQFSGEMGIEVQVSTFNFNSNTNYEDQIFIRYRIINRGTRAEILDSVIFSFYVDPDIEEYQNDYLGCDTILNLGYAYSGFDKGVNNPPAVGVALLQGPPVYIPNETFIDKDNDGKFTSGIDEPLDSAVFKYGNGIPSKIYSGAKNQSITSFFKKLMYAGYPEPYYAEGYRLWQNSIHHDGQMINPCDDSFGSVFGNVNCFDVNNKFLFSGDPYNRIGWINTVPDYDATFLLSTGAFRLEKDVPIDIWGVFVGGRGNDSLHSVVKLKENTQKAIEFYKNLPVVYQNPQIPQLPTEYVLYQNYPNPFNPSTTISWQIPVNGRVTIKLFDILGREIETIVDGYYEAGKHSTLYIANSALSSGVYFYQLKTENYIETKKMILLR</sequence>
<name>A0A832G8T2_9BACT</name>
<dbReference type="InterPro" id="IPR036278">
    <property type="entry name" value="Sialidase_sf"/>
</dbReference>
<protein>
    <submittedName>
        <fullName evidence="2">T9SS type A sorting domain-containing protein</fullName>
    </submittedName>
</protein>
<dbReference type="Gene3D" id="2.120.10.10">
    <property type="match status" value="1"/>
</dbReference>
<dbReference type="NCBIfam" id="TIGR04183">
    <property type="entry name" value="Por_Secre_tail"/>
    <property type="match status" value="1"/>
</dbReference>
<dbReference type="EMBL" id="DSVI01000027">
    <property type="protein sequence ID" value="HGT49358.1"/>
    <property type="molecule type" value="Genomic_DNA"/>
</dbReference>
<dbReference type="AlphaFoldDB" id="A0A832G8T2"/>
<gene>
    <name evidence="2" type="ORF">ENS56_15065</name>
</gene>
<organism evidence="2">
    <name type="scientific">Ignavibacterium album</name>
    <dbReference type="NCBI Taxonomy" id="591197"/>
    <lineage>
        <taxon>Bacteria</taxon>
        <taxon>Pseudomonadati</taxon>
        <taxon>Ignavibacteriota</taxon>
        <taxon>Ignavibacteria</taxon>
        <taxon>Ignavibacteriales</taxon>
        <taxon>Ignavibacteriaceae</taxon>
        <taxon>Ignavibacterium</taxon>
    </lineage>
</organism>
<proteinExistence type="predicted"/>
<dbReference type="Pfam" id="PF18962">
    <property type="entry name" value="Por_Secre_tail"/>
    <property type="match status" value="1"/>
</dbReference>
<reference evidence="2" key="1">
    <citation type="journal article" date="2020" name="mSystems">
        <title>Genome- and Community-Level Interaction Insights into Carbon Utilization and Element Cycling Functions of Hydrothermarchaeota in Hydrothermal Sediment.</title>
        <authorList>
            <person name="Zhou Z."/>
            <person name="Liu Y."/>
            <person name="Xu W."/>
            <person name="Pan J."/>
            <person name="Luo Z.H."/>
            <person name="Li M."/>
        </authorList>
    </citation>
    <scope>NUCLEOTIDE SEQUENCE [LARGE SCALE GENOMIC DNA]</scope>
    <source>
        <strain evidence="2">SpSt-500</strain>
    </source>
</reference>
<dbReference type="CDD" id="cd15482">
    <property type="entry name" value="Sialidase_non-viral"/>
    <property type="match status" value="2"/>
</dbReference>
<evidence type="ECO:0000259" key="1">
    <source>
        <dbReference type="Pfam" id="PF18962"/>
    </source>
</evidence>
<evidence type="ECO:0000313" key="2">
    <source>
        <dbReference type="EMBL" id="HGT49358.1"/>
    </source>
</evidence>
<dbReference type="InterPro" id="IPR026444">
    <property type="entry name" value="Secre_tail"/>
</dbReference>
<comment type="caution">
    <text evidence="2">The sequence shown here is derived from an EMBL/GenBank/DDBJ whole genome shotgun (WGS) entry which is preliminary data.</text>
</comment>